<accession>A0A9D1PL07</accession>
<dbReference type="GO" id="GO:0016646">
    <property type="term" value="F:oxidoreductase activity, acting on the CH-NH group of donors, NAD or NADP as acceptor"/>
    <property type="evidence" value="ECO:0007669"/>
    <property type="project" value="UniProtKB-ARBA"/>
</dbReference>
<keyword evidence="3" id="KW-0288">FMN</keyword>
<organism evidence="6 7">
    <name type="scientific">Candidatus Pseudogracilibacillus intestinigallinarum</name>
    <dbReference type="NCBI Taxonomy" id="2838742"/>
    <lineage>
        <taxon>Bacteria</taxon>
        <taxon>Bacillati</taxon>
        <taxon>Bacillota</taxon>
        <taxon>Bacilli</taxon>
        <taxon>Bacillales</taxon>
        <taxon>Bacillaceae</taxon>
        <taxon>Pseudogracilibacillus</taxon>
    </lineage>
</organism>
<dbReference type="InterPro" id="IPR012349">
    <property type="entry name" value="Split_barrel_FMN-bd"/>
</dbReference>
<evidence type="ECO:0000313" key="7">
    <source>
        <dbReference type="Proteomes" id="UP000823937"/>
    </source>
</evidence>
<comment type="cofactor">
    <cofactor evidence="1">
        <name>FMN</name>
        <dbReference type="ChEBI" id="CHEBI:58210"/>
    </cofactor>
</comment>
<name>A0A9D1PL07_9BACI</name>
<reference evidence="6" key="1">
    <citation type="journal article" date="2021" name="PeerJ">
        <title>Extensive microbial diversity within the chicken gut microbiome revealed by metagenomics and culture.</title>
        <authorList>
            <person name="Gilroy R."/>
            <person name="Ravi A."/>
            <person name="Getino M."/>
            <person name="Pursley I."/>
            <person name="Horton D.L."/>
            <person name="Alikhan N.F."/>
            <person name="Baker D."/>
            <person name="Gharbi K."/>
            <person name="Hall N."/>
            <person name="Watson M."/>
            <person name="Adriaenssens E.M."/>
            <person name="Foster-Nyarko E."/>
            <person name="Jarju S."/>
            <person name="Secka A."/>
            <person name="Antonio M."/>
            <person name="Oren A."/>
            <person name="Chaudhuri R.R."/>
            <person name="La Ragione R."/>
            <person name="Hildebrand F."/>
            <person name="Pallen M.J."/>
        </authorList>
    </citation>
    <scope>NUCLEOTIDE SEQUENCE</scope>
    <source>
        <strain evidence="6">CHK169-2315</strain>
    </source>
</reference>
<feature type="domain" description="Flavin reductase like" evidence="5">
    <location>
        <begin position="20"/>
        <end position="171"/>
    </location>
</feature>
<comment type="caution">
    <text evidence="6">The sequence shown here is derived from an EMBL/GenBank/DDBJ whole genome shotgun (WGS) entry which is preliminary data.</text>
</comment>
<keyword evidence="2" id="KW-0285">Flavoprotein</keyword>
<gene>
    <name evidence="6" type="ORF">H9895_01305</name>
</gene>
<evidence type="ECO:0000256" key="1">
    <source>
        <dbReference type="ARBA" id="ARBA00001917"/>
    </source>
</evidence>
<dbReference type="Gene3D" id="2.30.110.10">
    <property type="entry name" value="Electron Transport, Fmn-binding Protein, Chain A"/>
    <property type="match status" value="1"/>
</dbReference>
<evidence type="ECO:0000256" key="3">
    <source>
        <dbReference type="ARBA" id="ARBA00022643"/>
    </source>
</evidence>
<evidence type="ECO:0000256" key="4">
    <source>
        <dbReference type="ARBA" id="ARBA00038054"/>
    </source>
</evidence>
<dbReference type="SMART" id="SM00903">
    <property type="entry name" value="Flavin_Reduct"/>
    <property type="match status" value="1"/>
</dbReference>
<reference evidence="6" key="2">
    <citation type="submission" date="2021-04" db="EMBL/GenBank/DDBJ databases">
        <authorList>
            <person name="Gilroy R."/>
        </authorList>
    </citation>
    <scope>NUCLEOTIDE SEQUENCE</scope>
    <source>
        <strain evidence="6">CHK169-2315</strain>
    </source>
</reference>
<sequence>MISIDPKDRTERENYKLLIGSVTPRPIAFVTTENRYTNEVNGAPFSFFNIVSSAPPMISVAVQRKNGEMKDTAYHIQAEKEFVVHVVDEDNVEKVNKTAANLPRQESEITHAGFQLINSDLIQTRGIKEAKIRFECKLFDLLTFENEGKPATDFIIGEVVRFHIDESIYNDGKIMYEPLRAVSRLAGNDYATIGDIMTIERPD</sequence>
<evidence type="ECO:0000313" key="6">
    <source>
        <dbReference type="EMBL" id="HIV73700.1"/>
    </source>
</evidence>
<dbReference type="PANTHER" id="PTHR33798">
    <property type="entry name" value="FLAVOPROTEIN OXYGENASE"/>
    <property type="match status" value="1"/>
</dbReference>
<proteinExistence type="inferred from homology"/>
<dbReference type="AlphaFoldDB" id="A0A9D1PL07"/>
<dbReference type="Proteomes" id="UP000823937">
    <property type="component" value="Unassembled WGS sequence"/>
</dbReference>
<evidence type="ECO:0000259" key="5">
    <source>
        <dbReference type="SMART" id="SM00903"/>
    </source>
</evidence>
<dbReference type="PANTHER" id="PTHR33798:SF5">
    <property type="entry name" value="FLAVIN REDUCTASE LIKE DOMAIN-CONTAINING PROTEIN"/>
    <property type="match status" value="1"/>
</dbReference>
<protein>
    <submittedName>
        <fullName evidence="6">Flavin reductase family protein</fullName>
    </submittedName>
</protein>
<dbReference type="EMBL" id="DXHX01000018">
    <property type="protein sequence ID" value="HIV73700.1"/>
    <property type="molecule type" value="Genomic_DNA"/>
</dbReference>
<comment type="similarity">
    <text evidence="4">Belongs to the flavoredoxin family.</text>
</comment>
<dbReference type="SUPFAM" id="SSF50475">
    <property type="entry name" value="FMN-binding split barrel"/>
    <property type="match status" value="1"/>
</dbReference>
<dbReference type="GO" id="GO:0010181">
    <property type="term" value="F:FMN binding"/>
    <property type="evidence" value="ECO:0007669"/>
    <property type="project" value="InterPro"/>
</dbReference>
<dbReference type="Pfam" id="PF01613">
    <property type="entry name" value="Flavin_Reduct"/>
    <property type="match status" value="1"/>
</dbReference>
<dbReference type="InterPro" id="IPR002563">
    <property type="entry name" value="Flavin_Rdtase-like_dom"/>
</dbReference>
<evidence type="ECO:0000256" key="2">
    <source>
        <dbReference type="ARBA" id="ARBA00022630"/>
    </source>
</evidence>